<evidence type="ECO:0000313" key="6">
    <source>
        <dbReference type="Proteomes" id="UP001596220"/>
    </source>
</evidence>
<dbReference type="InterPro" id="IPR006326">
    <property type="entry name" value="UDPGT_MGT-like"/>
</dbReference>
<dbReference type="CDD" id="cd03784">
    <property type="entry name" value="GT1_Gtf-like"/>
    <property type="match status" value="1"/>
</dbReference>
<name>A0ABW1P4J8_9PSEU</name>
<dbReference type="RefSeq" id="WP_380635591.1">
    <property type="nucleotide sequence ID" value="NZ_JBHSQO010000010.1"/>
</dbReference>
<reference evidence="6" key="1">
    <citation type="journal article" date="2019" name="Int. J. Syst. Evol. Microbiol.">
        <title>The Global Catalogue of Microorganisms (GCM) 10K type strain sequencing project: providing services to taxonomists for standard genome sequencing and annotation.</title>
        <authorList>
            <consortium name="The Broad Institute Genomics Platform"/>
            <consortium name="The Broad Institute Genome Sequencing Center for Infectious Disease"/>
            <person name="Wu L."/>
            <person name="Ma J."/>
        </authorList>
    </citation>
    <scope>NUCLEOTIDE SEQUENCE [LARGE SCALE GENOMIC DNA]</scope>
    <source>
        <strain evidence="6">CGMCC 4.7246</strain>
    </source>
</reference>
<dbReference type="InterPro" id="IPR010610">
    <property type="entry name" value="EryCIII-like_C"/>
</dbReference>
<organism evidence="5 6">
    <name type="scientific">Saccharothrix lopnurensis</name>
    <dbReference type="NCBI Taxonomy" id="1670621"/>
    <lineage>
        <taxon>Bacteria</taxon>
        <taxon>Bacillati</taxon>
        <taxon>Actinomycetota</taxon>
        <taxon>Actinomycetes</taxon>
        <taxon>Pseudonocardiales</taxon>
        <taxon>Pseudonocardiaceae</taxon>
        <taxon>Saccharothrix</taxon>
    </lineage>
</organism>
<gene>
    <name evidence="5" type="ORF">ACFP3R_12110</name>
</gene>
<dbReference type="PANTHER" id="PTHR48050:SF13">
    <property type="entry name" value="STEROL 3-BETA-GLUCOSYLTRANSFERASE UGT80A2"/>
    <property type="match status" value="1"/>
</dbReference>
<evidence type="ECO:0000259" key="4">
    <source>
        <dbReference type="Pfam" id="PF06722"/>
    </source>
</evidence>
<evidence type="ECO:0000313" key="5">
    <source>
        <dbReference type="EMBL" id="MFC6090018.1"/>
    </source>
</evidence>
<dbReference type="EMBL" id="JBHSQO010000010">
    <property type="protein sequence ID" value="MFC6090018.1"/>
    <property type="molecule type" value="Genomic_DNA"/>
</dbReference>
<evidence type="ECO:0000256" key="3">
    <source>
        <dbReference type="SAM" id="MobiDB-lite"/>
    </source>
</evidence>
<protein>
    <submittedName>
        <fullName evidence="5">Macrolide family glycosyltransferase</fullName>
    </submittedName>
</protein>
<evidence type="ECO:0000256" key="1">
    <source>
        <dbReference type="ARBA" id="ARBA00009995"/>
    </source>
</evidence>
<dbReference type="NCBIfam" id="TIGR01426">
    <property type="entry name" value="MGT"/>
    <property type="match status" value="1"/>
</dbReference>
<evidence type="ECO:0000256" key="2">
    <source>
        <dbReference type="ARBA" id="ARBA00022679"/>
    </source>
</evidence>
<feature type="region of interest" description="Disordered" evidence="3">
    <location>
        <begin position="384"/>
        <end position="403"/>
    </location>
</feature>
<dbReference type="InterPro" id="IPR050426">
    <property type="entry name" value="Glycosyltransferase_28"/>
</dbReference>
<proteinExistence type="inferred from homology"/>
<feature type="domain" description="Erythromycin biosynthesis protein CIII-like C-terminal" evidence="4">
    <location>
        <begin position="274"/>
        <end position="378"/>
    </location>
</feature>
<comment type="caution">
    <text evidence="5">The sequence shown here is derived from an EMBL/GenBank/DDBJ whole genome shotgun (WGS) entry which is preliminary data.</text>
</comment>
<keyword evidence="2" id="KW-0808">Transferase</keyword>
<dbReference type="PANTHER" id="PTHR48050">
    <property type="entry name" value="STEROL 3-BETA-GLUCOSYLTRANSFERASE"/>
    <property type="match status" value="1"/>
</dbReference>
<dbReference type="SUPFAM" id="SSF53756">
    <property type="entry name" value="UDP-Glycosyltransferase/glycogen phosphorylase"/>
    <property type="match status" value="1"/>
</dbReference>
<dbReference type="InterPro" id="IPR002213">
    <property type="entry name" value="UDP_glucos_trans"/>
</dbReference>
<sequence length="403" mass="44520">MPISPRHILVVNVQGHGHVYPSLGVVGELARRGHRISYLTGPAFAEEVAAAGAEVLLYKSAFDDFHVPDVVQREDAETQLHLVYVRENVALLRAAEEALRNDPPDLVAYDVMPFLAGRLLAKRWNRPAVRFNGGFAENEHYSMFEALWASHGHRHPADVEAVHAVLADLLAEYGVDTPVKEFWREIEDLNIIHLPKSYQIAPETFDERFAFVGPNFTGLTQDTGWQPPTPDTPVLLVSLGSTFNEHPEFFKACAEAFTDTPWHVVMAIGRTLDPETLGPLPPNVEALPWVPFRAVLRHASACLIQGTTGATMQAVDMGVPLVVMPHFATEAAPFARRTVELGLGYELPADQVHPAGIREVVERLARDTEVKRRVLLMRSDVRESGGSARGADEVEAYLERSGA</sequence>
<dbReference type="Gene3D" id="3.40.50.2000">
    <property type="entry name" value="Glycogen Phosphorylase B"/>
    <property type="match status" value="2"/>
</dbReference>
<dbReference type="Pfam" id="PF06722">
    <property type="entry name" value="EryCIII-like_C"/>
    <property type="match status" value="1"/>
</dbReference>
<keyword evidence="6" id="KW-1185">Reference proteome</keyword>
<comment type="similarity">
    <text evidence="1">Belongs to the UDP-glycosyltransferase family.</text>
</comment>
<dbReference type="Proteomes" id="UP001596220">
    <property type="component" value="Unassembled WGS sequence"/>
</dbReference>
<accession>A0ABW1P4J8</accession>